<name>A0A0E9U4Z6_ANGAN</name>
<accession>A0A0E9U4Z6</accession>
<reference evidence="1" key="1">
    <citation type="submission" date="2014-11" db="EMBL/GenBank/DDBJ databases">
        <authorList>
            <person name="Amaro Gonzalez C."/>
        </authorList>
    </citation>
    <scope>NUCLEOTIDE SEQUENCE</scope>
</reference>
<dbReference type="EMBL" id="GBXM01047691">
    <property type="protein sequence ID" value="JAH60886.1"/>
    <property type="molecule type" value="Transcribed_RNA"/>
</dbReference>
<sequence>MMVIVQSVFKCSCFCGIVVQGFKVLYSTSSALHTSVTAVKLD</sequence>
<dbReference type="AlphaFoldDB" id="A0A0E9U4Z6"/>
<organism evidence="1">
    <name type="scientific">Anguilla anguilla</name>
    <name type="common">European freshwater eel</name>
    <name type="synonym">Muraena anguilla</name>
    <dbReference type="NCBI Taxonomy" id="7936"/>
    <lineage>
        <taxon>Eukaryota</taxon>
        <taxon>Metazoa</taxon>
        <taxon>Chordata</taxon>
        <taxon>Craniata</taxon>
        <taxon>Vertebrata</taxon>
        <taxon>Euteleostomi</taxon>
        <taxon>Actinopterygii</taxon>
        <taxon>Neopterygii</taxon>
        <taxon>Teleostei</taxon>
        <taxon>Anguilliformes</taxon>
        <taxon>Anguillidae</taxon>
        <taxon>Anguilla</taxon>
    </lineage>
</organism>
<reference evidence="1" key="2">
    <citation type="journal article" date="2015" name="Fish Shellfish Immunol.">
        <title>Early steps in the European eel (Anguilla anguilla)-Vibrio vulnificus interaction in the gills: Role of the RtxA13 toxin.</title>
        <authorList>
            <person name="Callol A."/>
            <person name="Pajuelo D."/>
            <person name="Ebbesson L."/>
            <person name="Teles M."/>
            <person name="MacKenzie S."/>
            <person name="Amaro C."/>
        </authorList>
    </citation>
    <scope>NUCLEOTIDE SEQUENCE</scope>
</reference>
<protein>
    <submittedName>
        <fullName evidence="1">Uncharacterized protein</fullName>
    </submittedName>
</protein>
<proteinExistence type="predicted"/>
<evidence type="ECO:0000313" key="1">
    <source>
        <dbReference type="EMBL" id="JAH60886.1"/>
    </source>
</evidence>